<dbReference type="Proteomes" id="UP000031838">
    <property type="component" value="Chromosome 2"/>
</dbReference>
<dbReference type="AlphaFoldDB" id="A0A0B6S598"/>
<dbReference type="Gene3D" id="3.50.50.60">
    <property type="entry name" value="FAD/NAD(P)-binding domain"/>
    <property type="match status" value="3"/>
</dbReference>
<dbReference type="InterPro" id="IPR023753">
    <property type="entry name" value="FAD/NAD-binding_dom"/>
</dbReference>
<keyword evidence="5" id="KW-1185">Reference proteome</keyword>
<organism evidence="4 5">
    <name type="scientific">Burkholderia plantarii</name>
    <dbReference type="NCBI Taxonomy" id="41899"/>
    <lineage>
        <taxon>Bacteria</taxon>
        <taxon>Pseudomonadati</taxon>
        <taxon>Pseudomonadota</taxon>
        <taxon>Betaproteobacteria</taxon>
        <taxon>Burkholderiales</taxon>
        <taxon>Burkholderiaceae</taxon>
        <taxon>Burkholderia</taxon>
    </lineage>
</organism>
<proteinExistence type="predicted"/>
<reference evidence="4 5" key="2">
    <citation type="journal article" date="2016" name="Appl. Microbiol. Biotechnol.">
        <title>Mutations improving production and secretion of extracellular lipase by Burkholderia glumae PG1.</title>
        <authorList>
            <person name="Knapp A."/>
            <person name="Voget S."/>
            <person name="Gao R."/>
            <person name="Zaburannyi N."/>
            <person name="Krysciak D."/>
            <person name="Breuer M."/>
            <person name="Hauer B."/>
            <person name="Streit W.R."/>
            <person name="Muller R."/>
            <person name="Daniel R."/>
            <person name="Jaeger K.E."/>
        </authorList>
    </citation>
    <scope>NUCLEOTIDE SEQUENCE [LARGE SCALE GENOMIC DNA]</scope>
    <source>
        <strain evidence="4 5">PG1</strain>
    </source>
</reference>
<dbReference type="InterPro" id="IPR007419">
    <property type="entry name" value="BFD-like_2Fe2S-bd_dom"/>
</dbReference>
<evidence type="ECO:0000259" key="3">
    <source>
        <dbReference type="Pfam" id="PF07992"/>
    </source>
</evidence>
<evidence type="ECO:0000313" key="4">
    <source>
        <dbReference type="EMBL" id="AJK49594.1"/>
    </source>
</evidence>
<feature type="domain" description="FAD/NAD(P)-binding" evidence="3">
    <location>
        <begin position="28"/>
        <end position="338"/>
    </location>
</feature>
<evidence type="ECO:0000313" key="5">
    <source>
        <dbReference type="Proteomes" id="UP000031838"/>
    </source>
</evidence>
<dbReference type="Pfam" id="PF07992">
    <property type="entry name" value="Pyr_redox_2"/>
    <property type="match status" value="1"/>
</dbReference>
<dbReference type="HOGENOM" id="CLU_030705_1_0_4"/>
<dbReference type="EMBL" id="CP002581">
    <property type="protein sequence ID" value="AJK49594.1"/>
    <property type="molecule type" value="Genomic_DNA"/>
</dbReference>
<dbReference type="PRINTS" id="PR00368">
    <property type="entry name" value="FADPNR"/>
</dbReference>
<feature type="domain" description="BFD-like [2Fe-2S]-binding" evidence="2">
    <location>
        <begin position="409"/>
        <end position="461"/>
    </location>
</feature>
<keyword evidence="1" id="KW-0560">Oxidoreductase</keyword>
<reference evidence="5" key="1">
    <citation type="submission" date="2011-03" db="EMBL/GenBank/DDBJ databases">
        <authorList>
            <person name="Voget S."/>
            <person name="Streit W.R."/>
            <person name="Jaeger K.E."/>
            <person name="Daniel R."/>
        </authorList>
    </citation>
    <scope>NUCLEOTIDE SEQUENCE [LARGE SCALE GENOMIC DNA]</scope>
    <source>
        <strain evidence="5">PG1</strain>
    </source>
</reference>
<dbReference type="Gene3D" id="1.10.10.1100">
    <property type="entry name" value="BFD-like [2Fe-2S]-binding domain"/>
    <property type="match status" value="1"/>
</dbReference>
<dbReference type="PIRSF" id="PIRSF037495">
    <property type="entry name" value="Opine_OX_OoxA/HcnB"/>
    <property type="match status" value="1"/>
</dbReference>
<dbReference type="PANTHER" id="PTHR42949">
    <property type="entry name" value="ANAEROBIC GLYCEROL-3-PHOSPHATE DEHYDROGENASE SUBUNIT B"/>
    <property type="match status" value="1"/>
</dbReference>
<evidence type="ECO:0000259" key="2">
    <source>
        <dbReference type="Pfam" id="PF04324"/>
    </source>
</evidence>
<dbReference type="PRINTS" id="PR00411">
    <property type="entry name" value="PNDRDTASEI"/>
</dbReference>
<dbReference type="InterPro" id="IPR051691">
    <property type="entry name" value="Metab_Enz_Cyan_OpOx_G3PDH"/>
</dbReference>
<sequence length="504" mass="53174">MSMNIDDNLNDGLLPACESWDDGAPEPRVVIVGAGPAGIRAAEALVAAGIRPTVLDEHPRWGGQIYRQPPADAGFTRGKAALYGFEARKAEAVHGCMARLLPQLDYRPDTLVWSCEPGWLDTLRAGREARLPWTHLIIASGATDRVVPVPGWTQPGVYTLGGAQVALKAQGCAIGRRTVFAGTGPLLYLVAYQYARAGAQVAAVLDTSPFGRQAAAVPKLLSQPSTFAKGLYYLGWLRAHGVPVVSGVTLDAIDGEQAVERLCWRSADGVERHTDCDAVGLGFGLRPETQLADLAGCRFEFDPLSRGWLPWRDAAGRGSVPGVYLAGDGAGIAGADAAELAGRRAALALLEDLGIAAPRGTTGAAGGPGRLGPAAIERRLARLARFRAGIETAFAPPADAAARWSDATIVCRCEALTAGLLRECIRGGMAGEVNRLKALTRVGMGRCQGRMCGESAMALLAAETGRPLDQVGRPRGQAPVKPIPISPMLFEYAVRVRDEEAHDE</sequence>
<protein>
    <recommendedName>
        <fullName evidence="6">Opine oxidase subunit A</fullName>
    </recommendedName>
</protein>
<gene>
    <name evidence="4" type="ORF">BGL_2c15270</name>
</gene>
<dbReference type="InterPro" id="IPR017224">
    <property type="entry name" value="Opine_Oxase_asu/HCN_bsu"/>
</dbReference>
<dbReference type="PANTHER" id="PTHR42949:SF3">
    <property type="entry name" value="ANAEROBIC GLYCEROL-3-PHOSPHATE DEHYDROGENASE SUBUNIT B"/>
    <property type="match status" value="1"/>
</dbReference>
<evidence type="ECO:0000256" key="1">
    <source>
        <dbReference type="ARBA" id="ARBA00023002"/>
    </source>
</evidence>
<dbReference type="Pfam" id="PF04324">
    <property type="entry name" value="Fer2_BFD"/>
    <property type="match status" value="1"/>
</dbReference>
<dbReference type="InterPro" id="IPR036188">
    <property type="entry name" value="FAD/NAD-bd_sf"/>
</dbReference>
<dbReference type="InterPro" id="IPR041854">
    <property type="entry name" value="BFD-like_2Fe2S-bd_dom_sf"/>
</dbReference>
<evidence type="ECO:0008006" key="6">
    <source>
        <dbReference type="Google" id="ProtNLM"/>
    </source>
</evidence>
<accession>A0A0B6S598</accession>
<dbReference type="SUPFAM" id="SSF51905">
    <property type="entry name" value="FAD/NAD(P)-binding domain"/>
    <property type="match status" value="1"/>
</dbReference>
<dbReference type="GO" id="GO:0016491">
    <property type="term" value="F:oxidoreductase activity"/>
    <property type="evidence" value="ECO:0007669"/>
    <property type="project" value="UniProtKB-KW"/>
</dbReference>
<dbReference type="KEGG" id="bgp:BGL_2c15270"/>
<name>A0A0B6S598_BURPL</name>
<dbReference type="CDD" id="cd19946">
    <property type="entry name" value="GlpA-like_Fer2_BFD-like"/>
    <property type="match status" value="1"/>
</dbReference>
<dbReference type="RefSeq" id="WP_226993652.1">
    <property type="nucleotide sequence ID" value="NZ_CP002581.1"/>
</dbReference>